<proteinExistence type="inferred from homology"/>
<name>A0A7W8YVB3_9SPHI</name>
<dbReference type="EC" id="5.1.1.13" evidence="3"/>
<organism evidence="3 4">
    <name type="scientific">Pedobacter cryoconitis</name>
    <dbReference type="NCBI Taxonomy" id="188932"/>
    <lineage>
        <taxon>Bacteria</taxon>
        <taxon>Pseudomonadati</taxon>
        <taxon>Bacteroidota</taxon>
        <taxon>Sphingobacteriia</taxon>
        <taxon>Sphingobacteriales</taxon>
        <taxon>Sphingobacteriaceae</taxon>
        <taxon>Pedobacter</taxon>
    </lineage>
</organism>
<evidence type="ECO:0000256" key="2">
    <source>
        <dbReference type="ARBA" id="ARBA00023235"/>
    </source>
</evidence>
<dbReference type="InterPro" id="IPR001920">
    <property type="entry name" value="Asp/Glu_race"/>
</dbReference>
<dbReference type="AlphaFoldDB" id="A0A7W8YVB3"/>
<dbReference type="EMBL" id="JACHCF010000008">
    <property type="protein sequence ID" value="MBB5622460.1"/>
    <property type="molecule type" value="Genomic_DNA"/>
</dbReference>
<gene>
    <name evidence="3" type="ORF">HDE69_003535</name>
</gene>
<dbReference type="RefSeq" id="WP_183868371.1">
    <property type="nucleotide sequence ID" value="NZ_JACHCF010000008.1"/>
</dbReference>
<dbReference type="NCBIfam" id="TIGR00035">
    <property type="entry name" value="asp_race"/>
    <property type="match status" value="1"/>
</dbReference>
<dbReference type="GO" id="GO:0047689">
    <property type="term" value="F:aspartate racemase activity"/>
    <property type="evidence" value="ECO:0007669"/>
    <property type="project" value="UniProtKB-EC"/>
</dbReference>
<evidence type="ECO:0000256" key="1">
    <source>
        <dbReference type="ARBA" id="ARBA00007847"/>
    </source>
</evidence>
<dbReference type="SUPFAM" id="SSF53681">
    <property type="entry name" value="Aspartate/glutamate racemase"/>
    <property type="match status" value="2"/>
</dbReference>
<dbReference type="PROSITE" id="PS00924">
    <property type="entry name" value="ASP_GLU_RACEMASE_2"/>
    <property type="match status" value="1"/>
</dbReference>
<dbReference type="PANTHER" id="PTHR21198">
    <property type="entry name" value="GLUTAMATE RACEMASE"/>
    <property type="match status" value="1"/>
</dbReference>
<dbReference type="InterPro" id="IPR015942">
    <property type="entry name" value="Asp/Glu/hydantoin_racemase"/>
</dbReference>
<dbReference type="Gene3D" id="3.40.50.1860">
    <property type="match status" value="2"/>
</dbReference>
<sequence length="247" mass="27354">MTLIKEKVIGIVGGMGPQSGVALFNSILCETKAKTDQQHLSAVLMSFPKDITDRTLYLENDLITNPAYNIISIIKKLEAVGATVIGLACNTCHSPKIFDVISSALSSELKLLNMPFETCKYIQNYHKKVRRVGIMATNGTYKTGLYKDLLLQLGYEVVVPEFEFQNDVIHKMIYDPEIGIKSNAVITPEAELLSRRAISFFKAQNVDAIILGCTELSLIIKESEEDNILIIDSVTVLAKALIREVTN</sequence>
<dbReference type="Pfam" id="PF01177">
    <property type="entry name" value="Asp_Glu_race"/>
    <property type="match status" value="1"/>
</dbReference>
<dbReference type="Proteomes" id="UP000537718">
    <property type="component" value="Unassembled WGS sequence"/>
</dbReference>
<keyword evidence="2 3" id="KW-0413">Isomerase</keyword>
<comment type="caution">
    <text evidence="3">The sequence shown here is derived from an EMBL/GenBank/DDBJ whole genome shotgun (WGS) entry which is preliminary data.</text>
</comment>
<evidence type="ECO:0000313" key="4">
    <source>
        <dbReference type="Proteomes" id="UP000537718"/>
    </source>
</evidence>
<protein>
    <submittedName>
        <fullName evidence="3">Aspartate racemase</fullName>
        <ecNumber evidence="3">5.1.1.13</ecNumber>
    </submittedName>
</protein>
<reference evidence="3 4" key="1">
    <citation type="submission" date="2020-08" db="EMBL/GenBank/DDBJ databases">
        <title>Genomic Encyclopedia of Type Strains, Phase IV (KMG-V): Genome sequencing to study the core and pangenomes of soil and plant-associated prokaryotes.</title>
        <authorList>
            <person name="Whitman W."/>
        </authorList>
    </citation>
    <scope>NUCLEOTIDE SEQUENCE [LARGE SCALE GENOMIC DNA]</scope>
    <source>
        <strain evidence="3 4">MP7CTX6</strain>
    </source>
</reference>
<dbReference type="PANTHER" id="PTHR21198:SF7">
    <property type="entry name" value="ASPARTATE-GLUTAMATE RACEMASE FAMILY"/>
    <property type="match status" value="1"/>
</dbReference>
<evidence type="ECO:0000313" key="3">
    <source>
        <dbReference type="EMBL" id="MBB5622460.1"/>
    </source>
</evidence>
<dbReference type="InterPro" id="IPR004380">
    <property type="entry name" value="Asp_race"/>
</dbReference>
<accession>A0A7W8YVB3</accession>
<comment type="similarity">
    <text evidence="1">Belongs to the aspartate/glutamate racemases family.</text>
</comment>
<dbReference type="InterPro" id="IPR033134">
    <property type="entry name" value="Asp/Glu_racemase_AS_2"/>
</dbReference>